<dbReference type="Proteomes" id="UP000198382">
    <property type="component" value="Unassembled WGS sequence"/>
</dbReference>
<accession>A0ABX4BWH7</accession>
<proteinExistence type="predicted"/>
<feature type="transmembrane region" description="Helical" evidence="1">
    <location>
        <begin position="65"/>
        <end position="88"/>
    </location>
</feature>
<sequence length="129" mass="14959">MECFSGILSGLFVWTCVSVTFYVLGKIPIIKDLFLVQAFIVMICLLFYAFLAAQFYYKKKYKTNGMIVGFVLSGTALLLDFLITVPFIEIPNGRSYQSFFSTPVVWIMVLITIFTVYFYWKIKIKIKHN</sequence>
<name>A0ABX4BWH7_FLAFR</name>
<dbReference type="Pfam" id="PF17329">
    <property type="entry name" value="DUF5367"/>
    <property type="match status" value="1"/>
</dbReference>
<protein>
    <submittedName>
        <fullName evidence="2">Uncharacterized protein</fullName>
    </submittedName>
</protein>
<keyword evidence="1" id="KW-0812">Transmembrane</keyword>
<evidence type="ECO:0000313" key="2">
    <source>
        <dbReference type="EMBL" id="OXA82138.1"/>
    </source>
</evidence>
<keyword evidence="1" id="KW-1133">Transmembrane helix</keyword>
<comment type="caution">
    <text evidence="2">The sequence shown here is derived from an EMBL/GenBank/DDBJ whole genome shotgun (WGS) entry which is preliminary data.</text>
</comment>
<dbReference type="InterPro" id="IPR020509">
    <property type="entry name" value="Uncharacterised_YnzE"/>
</dbReference>
<feature type="transmembrane region" description="Helical" evidence="1">
    <location>
        <begin position="34"/>
        <end position="53"/>
    </location>
</feature>
<organism evidence="2 3">
    <name type="scientific">Flavobacterium frigidimaris</name>
    <dbReference type="NCBI Taxonomy" id="262320"/>
    <lineage>
        <taxon>Bacteria</taxon>
        <taxon>Pseudomonadati</taxon>
        <taxon>Bacteroidota</taxon>
        <taxon>Flavobacteriia</taxon>
        <taxon>Flavobacteriales</taxon>
        <taxon>Flavobacteriaceae</taxon>
        <taxon>Flavobacterium</taxon>
    </lineage>
</organism>
<gene>
    <name evidence="2" type="ORF">B0A65_01920</name>
</gene>
<evidence type="ECO:0000256" key="1">
    <source>
        <dbReference type="SAM" id="Phobius"/>
    </source>
</evidence>
<keyword evidence="1" id="KW-0472">Membrane</keyword>
<reference evidence="2 3" key="1">
    <citation type="submission" date="2016-11" db="EMBL/GenBank/DDBJ databases">
        <title>Whole genomes of Flavobacteriaceae.</title>
        <authorList>
            <person name="Stine C."/>
            <person name="Li C."/>
            <person name="Tadesse D."/>
        </authorList>
    </citation>
    <scope>NUCLEOTIDE SEQUENCE [LARGE SCALE GENOMIC DNA]</scope>
    <source>
        <strain evidence="2 3">DSM 15937</strain>
    </source>
</reference>
<keyword evidence="3" id="KW-1185">Reference proteome</keyword>
<feature type="transmembrane region" description="Helical" evidence="1">
    <location>
        <begin position="100"/>
        <end position="120"/>
    </location>
</feature>
<dbReference type="EMBL" id="MUGV01000004">
    <property type="protein sequence ID" value="OXA82138.1"/>
    <property type="molecule type" value="Genomic_DNA"/>
</dbReference>
<evidence type="ECO:0000313" key="3">
    <source>
        <dbReference type="Proteomes" id="UP000198382"/>
    </source>
</evidence>